<evidence type="ECO:0000256" key="2">
    <source>
        <dbReference type="ARBA" id="ARBA00023125"/>
    </source>
</evidence>
<evidence type="ECO:0000259" key="4">
    <source>
        <dbReference type="PROSITE" id="PS50995"/>
    </source>
</evidence>
<dbReference type="SMART" id="SM00347">
    <property type="entry name" value="HTH_MARR"/>
    <property type="match status" value="1"/>
</dbReference>
<dbReference type="PRINTS" id="PR00598">
    <property type="entry name" value="HTHMARR"/>
</dbReference>
<dbReference type="PANTHER" id="PTHR33164:SF64">
    <property type="entry name" value="TRANSCRIPTIONAL REGULATOR SLYA"/>
    <property type="match status" value="1"/>
</dbReference>
<dbReference type="PANTHER" id="PTHR33164">
    <property type="entry name" value="TRANSCRIPTIONAL REGULATOR, MARR FAMILY"/>
    <property type="match status" value="1"/>
</dbReference>
<gene>
    <name evidence="5" type="ORF">GCM10022216_31650</name>
</gene>
<evidence type="ECO:0000313" key="6">
    <source>
        <dbReference type="Proteomes" id="UP001500101"/>
    </source>
</evidence>
<dbReference type="InterPro" id="IPR000835">
    <property type="entry name" value="HTH_MarR-typ"/>
</dbReference>
<dbReference type="Proteomes" id="UP001500101">
    <property type="component" value="Unassembled WGS sequence"/>
</dbReference>
<dbReference type="Gene3D" id="1.10.10.10">
    <property type="entry name" value="Winged helix-like DNA-binding domain superfamily/Winged helix DNA-binding domain"/>
    <property type="match status" value="1"/>
</dbReference>
<sequence length="155" mass="18436">MFNFAHQFIVMPEESKAIRQLINDIIALRVTIKQFYFQRVKELNLDLTYEMVQVLAVLWRNKEVNQQDIADEVQKSKASVTPLIDNLCKRDLVERIPDPNDRRNNRITLTEKGWDYQKKVEPIQKELYELIVEKSKIKHITELSKQLQNLKKAIE</sequence>
<evidence type="ECO:0000313" key="5">
    <source>
        <dbReference type="EMBL" id="GAA4146562.1"/>
    </source>
</evidence>
<keyword evidence="2" id="KW-0238">DNA-binding</keyword>
<dbReference type="EMBL" id="BAAAZI010000012">
    <property type="protein sequence ID" value="GAA4146562.1"/>
    <property type="molecule type" value="Genomic_DNA"/>
</dbReference>
<dbReference type="PROSITE" id="PS50995">
    <property type="entry name" value="HTH_MARR_2"/>
    <property type="match status" value="1"/>
</dbReference>
<reference evidence="6" key="1">
    <citation type="journal article" date="2019" name="Int. J. Syst. Evol. Microbiol.">
        <title>The Global Catalogue of Microorganisms (GCM) 10K type strain sequencing project: providing services to taxonomists for standard genome sequencing and annotation.</title>
        <authorList>
            <consortium name="The Broad Institute Genomics Platform"/>
            <consortium name="The Broad Institute Genome Sequencing Center for Infectious Disease"/>
            <person name="Wu L."/>
            <person name="Ma J."/>
        </authorList>
    </citation>
    <scope>NUCLEOTIDE SEQUENCE [LARGE SCALE GENOMIC DNA]</scope>
    <source>
        <strain evidence="6">JCM 16704</strain>
    </source>
</reference>
<organism evidence="5 6">
    <name type="scientific">Sphingobacterium kyonggiense</name>
    <dbReference type="NCBI Taxonomy" id="714075"/>
    <lineage>
        <taxon>Bacteria</taxon>
        <taxon>Pseudomonadati</taxon>
        <taxon>Bacteroidota</taxon>
        <taxon>Sphingobacteriia</taxon>
        <taxon>Sphingobacteriales</taxon>
        <taxon>Sphingobacteriaceae</taxon>
        <taxon>Sphingobacterium</taxon>
    </lineage>
</organism>
<feature type="domain" description="HTH marR-type" evidence="4">
    <location>
        <begin position="14"/>
        <end position="155"/>
    </location>
</feature>
<comment type="caution">
    <text evidence="5">The sequence shown here is derived from an EMBL/GenBank/DDBJ whole genome shotgun (WGS) entry which is preliminary data.</text>
</comment>
<dbReference type="Pfam" id="PF01047">
    <property type="entry name" value="MarR"/>
    <property type="match status" value="1"/>
</dbReference>
<keyword evidence="1" id="KW-0805">Transcription regulation</keyword>
<keyword evidence="3" id="KW-0804">Transcription</keyword>
<dbReference type="InterPro" id="IPR039422">
    <property type="entry name" value="MarR/SlyA-like"/>
</dbReference>
<proteinExistence type="predicted"/>
<accession>A0ABP7Z3E8</accession>
<evidence type="ECO:0000256" key="3">
    <source>
        <dbReference type="ARBA" id="ARBA00023163"/>
    </source>
</evidence>
<dbReference type="InterPro" id="IPR036388">
    <property type="entry name" value="WH-like_DNA-bd_sf"/>
</dbReference>
<keyword evidence="6" id="KW-1185">Reference proteome</keyword>
<dbReference type="RefSeq" id="WP_344675762.1">
    <property type="nucleotide sequence ID" value="NZ_BAAAZI010000012.1"/>
</dbReference>
<dbReference type="SUPFAM" id="SSF46785">
    <property type="entry name" value="Winged helix' DNA-binding domain"/>
    <property type="match status" value="1"/>
</dbReference>
<evidence type="ECO:0000256" key="1">
    <source>
        <dbReference type="ARBA" id="ARBA00023015"/>
    </source>
</evidence>
<protein>
    <recommendedName>
        <fullName evidence="4">HTH marR-type domain-containing protein</fullName>
    </recommendedName>
</protein>
<name>A0ABP7Z3E8_9SPHI</name>
<dbReference type="InterPro" id="IPR036390">
    <property type="entry name" value="WH_DNA-bd_sf"/>
</dbReference>